<dbReference type="Pfam" id="PF01017">
    <property type="entry name" value="STAT_alpha"/>
    <property type="match status" value="1"/>
</dbReference>
<dbReference type="InParanoid" id="A7S084"/>
<accession>A7S084</accession>
<dbReference type="InterPro" id="IPR013801">
    <property type="entry name" value="STAT_TF_DNA-bd"/>
</dbReference>
<dbReference type="STRING" id="45351.A7S084"/>
<evidence type="ECO:0000256" key="7">
    <source>
        <dbReference type="ARBA" id="ARBA00023015"/>
    </source>
</evidence>
<evidence type="ECO:0000256" key="5">
    <source>
        <dbReference type="ARBA" id="ARBA00022553"/>
    </source>
</evidence>
<dbReference type="PROSITE" id="PS50001">
    <property type="entry name" value="SH2"/>
    <property type="match status" value="1"/>
</dbReference>
<dbReference type="GO" id="GO:0005634">
    <property type="term" value="C:nucleus"/>
    <property type="evidence" value="ECO:0000318"/>
    <property type="project" value="GO_Central"/>
</dbReference>
<dbReference type="Gene3D" id="1.10.532.10">
    <property type="entry name" value="STAT transcription factor, N-terminal domain"/>
    <property type="match status" value="1"/>
</dbReference>
<evidence type="ECO:0000256" key="8">
    <source>
        <dbReference type="ARBA" id="ARBA00023125"/>
    </source>
</evidence>
<evidence type="ECO:0000256" key="3">
    <source>
        <dbReference type="ARBA" id="ARBA00005586"/>
    </source>
</evidence>
<feature type="domain" description="SH2" evidence="14">
    <location>
        <begin position="608"/>
        <end position="706"/>
    </location>
</feature>
<proteinExistence type="inferred from homology"/>
<evidence type="ECO:0000256" key="10">
    <source>
        <dbReference type="ARBA" id="ARBA00023163"/>
    </source>
</evidence>
<keyword evidence="7 13" id="KW-0805">Transcription regulation</keyword>
<dbReference type="Pfam" id="PF02864">
    <property type="entry name" value="STAT_bind"/>
    <property type="match status" value="1"/>
</dbReference>
<dbReference type="InterPro" id="IPR001217">
    <property type="entry name" value="STAT"/>
</dbReference>
<dbReference type="FunFam" id="3.30.505.10:FF:000095">
    <property type="entry name" value="Signal transducer and activator of transcription"/>
    <property type="match status" value="1"/>
</dbReference>
<evidence type="ECO:0000259" key="14">
    <source>
        <dbReference type="PROSITE" id="PS50001"/>
    </source>
</evidence>
<dbReference type="GO" id="GO:0000981">
    <property type="term" value="F:DNA-binding transcription factor activity, RNA polymerase II-specific"/>
    <property type="evidence" value="ECO:0000318"/>
    <property type="project" value="GO_Central"/>
</dbReference>
<dbReference type="CDD" id="cd14786">
    <property type="entry name" value="STAT_CCD"/>
    <property type="match status" value="1"/>
</dbReference>
<protein>
    <recommendedName>
        <fullName evidence="13">Signal transducer and activator of transcription</fullName>
    </recommendedName>
</protein>
<dbReference type="PANTHER" id="PTHR11801">
    <property type="entry name" value="SIGNAL TRANSDUCER AND ACTIVATOR OF TRANSCRIPTION"/>
    <property type="match status" value="1"/>
</dbReference>
<dbReference type="PhylomeDB" id="A7S084"/>
<dbReference type="OMA" id="FDWKNRQ"/>
<keyword evidence="9 13" id="KW-0010">Activator</keyword>
<sequence>MGLLDEIQKLPLDCQAEIMTSLQNHFPDSIELEAYTYLLVWAEIQPWDLAKDVDIPEHVALAERLLAITIEQLQGLEKQFQESPGNFQGMMTVPKIKEIYTKLQVTHRSEPTKFCKAFGAIDYYLKAVVKQFINRLLNGDSSTMDQGCDMDTEQAPDNFTLIQRELHQADVQYQENNKIMKTIEQAKEQFTILFEEKKTEMDLLELQKQEVMESSMSEKDKEKNVLELSQKTLALQTELSNKGRQLTVEMRLNMVQNLDKHLHHLYKISASLGVEIDQWKEKQQKALSGWPQPQVLEPLQNLCEPLAELLWRLYQHCKKVDEMFKPALQKSQEELNRMQNLIKSSKTLLSIFLNKCFVIEKHAPQILKIGTKFCATLRHLIGGKLNAHVHPPEVECFIVPEKFLQKNKDKIVRSILGKSTILNYKKAMEYSQRYNSFSVEFKNLNLTKTDREGGKKDETVCEKKRSLLFYTELTIGQDRFPLLATSFPCVVTVHGNQSPDAEATILWDNAFAEKGRVPFVVPDSMPWPEVANAINHRWMLSNERGLSDEQLAYIGSKLFPDKSRSEMSNCVVSRYMLNKGNMTNKNFTFWKWFYEIMSAVKKTMHEEWKHGLIQGFLSKQQAQDMLINSEFGTFLLRFSDNELGGVSVAYTAQAENGEKQVWNLAPWTTHHLQVRHLSDRLKDLESLLILYPNEPKDTAFGRHYTVDKTQVPSDPLEYRPTQLATKVIGADGSCTPVQQPRVQMDLMSQYSADTYPGSPADSLASQMLDADFGIGGEEIVESFGEVDAAMMISGVNNLMGFGGPQDFMNNIFENQCSIAPLSDVPSPGPNNSN</sequence>
<evidence type="ECO:0000256" key="6">
    <source>
        <dbReference type="ARBA" id="ARBA00022999"/>
    </source>
</evidence>
<dbReference type="Gene3D" id="3.30.505.10">
    <property type="entry name" value="SH2 domain"/>
    <property type="match status" value="1"/>
</dbReference>
<dbReference type="InterPro" id="IPR008967">
    <property type="entry name" value="p53-like_TF_DNA-bd_sf"/>
</dbReference>
<evidence type="ECO:0000313" key="15">
    <source>
        <dbReference type="EMBL" id="EDO42973.1"/>
    </source>
</evidence>
<dbReference type="CDD" id="cd14801">
    <property type="entry name" value="STAT_DBD"/>
    <property type="match status" value="1"/>
</dbReference>
<dbReference type="HOGENOM" id="CLU_014189_3_0_1"/>
<dbReference type="Pfam" id="PF21354">
    <property type="entry name" value="STAT_linker"/>
    <property type="match status" value="1"/>
</dbReference>
<dbReference type="SUPFAM" id="SSF47655">
    <property type="entry name" value="STAT"/>
    <property type="match status" value="1"/>
</dbReference>
<dbReference type="Proteomes" id="UP000001593">
    <property type="component" value="Unassembled WGS sequence"/>
</dbReference>
<dbReference type="GO" id="GO:0042127">
    <property type="term" value="P:regulation of cell population proliferation"/>
    <property type="evidence" value="ECO:0000318"/>
    <property type="project" value="GO_Central"/>
</dbReference>
<dbReference type="InterPro" id="IPR012345">
    <property type="entry name" value="STAT_TF_DNA-bd_N"/>
</dbReference>
<evidence type="ECO:0000256" key="11">
    <source>
        <dbReference type="ARBA" id="ARBA00023242"/>
    </source>
</evidence>
<dbReference type="GO" id="GO:0000978">
    <property type="term" value="F:RNA polymerase II cis-regulatory region sequence-specific DNA binding"/>
    <property type="evidence" value="ECO:0000318"/>
    <property type="project" value="GO_Central"/>
</dbReference>
<keyword evidence="5 13" id="KW-0597">Phosphoprotein</keyword>
<dbReference type="SUPFAM" id="SSF49417">
    <property type="entry name" value="p53-like transcription factors"/>
    <property type="match status" value="1"/>
</dbReference>
<dbReference type="KEGG" id="nve:5514869"/>
<dbReference type="InterPro" id="IPR015988">
    <property type="entry name" value="STAT_TF_CC"/>
</dbReference>
<dbReference type="AlphaFoldDB" id="A7S084"/>
<evidence type="ECO:0000256" key="12">
    <source>
        <dbReference type="PROSITE-ProRule" id="PRU00191"/>
    </source>
</evidence>
<dbReference type="GO" id="GO:0006952">
    <property type="term" value="P:defense response"/>
    <property type="evidence" value="ECO:0000318"/>
    <property type="project" value="GO_Central"/>
</dbReference>
<dbReference type="InterPro" id="IPR048988">
    <property type="entry name" value="STAT_linker"/>
</dbReference>
<evidence type="ECO:0000256" key="13">
    <source>
        <dbReference type="RuleBase" id="RU046415"/>
    </source>
</evidence>
<dbReference type="GO" id="GO:0007259">
    <property type="term" value="P:cell surface receptor signaling pathway via JAK-STAT"/>
    <property type="evidence" value="ECO:0000318"/>
    <property type="project" value="GO_Central"/>
</dbReference>
<dbReference type="SUPFAM" id="SSF55550">
    <property type="entry name" value="SH2 domain"/>
    <property type="match status" value="1"/>
</dbReference>
<comment type="similarity">
    <text evidence="3 13">Belongs to the transcription factor STAT family.</text>
</comment>
<keyword evidence="6 12" id="KW-0727">SH2 domain</keyword>
<gene>
    <name evidence="15" type="ORF">NEMVEDRAFT_v1g241935</name>
</gene>
<evidence type="ECO:0000313" key="16">
    <source>
        <dbReference type="Proteomes" id="UP000001593"/>
    </source>
</evidence>
<dbReference type="Pfam" id="PF00017">
    <property type="entry name" value="SH2"/>
    <property type="match status" value="1"/>
</dbReference>
<dbReference type="Gene3D" id="1.10.238.10">
    <property type="entry name" value="EF-hand"/>
    <property type="match status" value="1"/>
</dbReference>
<dbReference type="Gene3D" id="1.20.1050.20">
    <property type="entry name" value="STAT transcription factor, all-alpha domain"/>
    <property type="match status" value="1"/>
</dbReference>
<name>A7S084_NEMVE</name>
<keyword evidence="4 13" id="KW-0963">Cytoplasm</keyword>
<evidence type="ECO:0000256" key="1">
    <source>
        <dbReference type="ARBA" id="ARBA00004123"/>
    </source>
</evidence>
<keyword evidence="16" id="KW-1185">Reference proteome</keyword>
<organism evidence="15 16">
    <name type="scientific">Nematostella vectensis</name>
    <name type="common">Starlet sea anemone</name>
    <dbReference type="NCBI Taxonomy" id="45351"/>
    <lineage>
        <taxon>Eukaryota</taxon>
        <taxon>Metazoa</taxon>
        <taxon>Cnidaria</taxon>
        <taxon>Anthozoa</taxon>
        <taxon>Hexacorallia</taxon>
        <taxon>Actiniaria</taxon>
        <taxon>Edwardsiidae</taxon>
        <taxon>Nematostella</taxon>
    </lineage>
</organism>
<keyword evidence="11 13" id="KW-0539">Nucleus</keyword>
<comment type="subcellular location">
    <subcellularLocation>
        <location evidence="2 13">Cytoplasm</location>
    </subcellularLocation>
    <subcellularLocation>
        <location evidence="1 13">Nucleus</location>
    </subcellularLocation>
</comment>
<evidence type="ECO:0000256" key="4">
    <source>
        <dbReference type="ARBA" id="ARBA00022490"/>
    </source>
</evidence>
<reference evidence="15 16" key="1">
    <citation type="journal article" date="2007" name="Science">
        <title>Sea anemone genome reveals ancestral eumetazoan gene repertoire and genomic organization.</title>
        <authorList>
            <person name="Putnam N.H."/>
            <person name="Srivastava M."/>
            <person name="Hellsten U."/>
            <person name="Dirks B."/>
            <person name="Chapman J."/>
            <person name="Salamov A."/>
            <person name="Terry A."/>
            <person name="Shapiro H."/>
            <person name="Lindquist E."/>
            <person name="Kapitonov V.V."/>
            <person name="Jurka J."/>
            <person name="Genikhovich G."/>
            <person name="Grigoriev I.V."/>
            <person name="Lucas S.M."/>
            <person name="Steele R.E."/>
            <person name="Finnerty J.R."/>
            <person name="Technau U."/>
            <person name="Martindale M.Q."/>
            <person name="Rokhsar D.S."/>
        </authorList>
    </citation>
    <scope>NUCLEOTIDE SEQUENCE [LARGE SCALE GENOMIC DNA]</scope>
    <source>
        <strain evidence="16">CH2 X CH6</strain>
    </source>
</reference>
<dbReference type="InterPro" id="IPR013800">
    <property type="entry name" value="STAT_TF_alpha"/>
</dbReference>
<dbReference type="GO" id="GO:0006357">
    <property type="term" value="P:regulation of transcription by RNA polymerase II"/>
    <property type="evidence" value="ECO:0000318"/>
    <property type="project" value="GO_Central"/>
</dbReference>
<dbReference type="EMBL" id="DS469559">
    <property type="protein sequence ID" value="EDO42973.1"/>
    <property type="molecule type" value="Genomic_DNA"/>
</dbReference>
<dbReference type="eggNOG" id="KOG3667">
    <property type="taxonomic scope" value="Eukaryota"/>
</dbReference>
<evidence type="ECO:0000256" key="9">
    <source>
        <dbReference type="ARBA" id="ARBA00023159"/>
    </source>
</evidence>
<dbReference type="InterPro" id="IPR000980">
    <property type="entry name" value="SH2"/>
</dbReference>
<dbReference type="OrthoDB" id="19300at2759"/>
<dbReference type="GO" id="GO:0005737">
    <property type="term" value="C:cytoplasm"/>
    <property type="evidence" value="ECO:0000318"/>
    <property type="project" value="GO_Central"/>
</dbReference>
<evidence type="ECO:0000256" key="2">
    <source>
        <dbReference type="ARBA" id="ARBA00004496"/>
    </source>
</evidence>
<dbReference type="CDD" id="cd09919">
    <property type="entry name" value="SH2_STAT_family"/>
    <property type="match status" value="1"/>
</dbReference>
<keyword evidence="8 13" id="KW-0238">DNA-binding</keyword>
<dbReference type="Gene3D" id="2.60.40.630">
    <property type="entry name" value="STAT transcription factor, DNA-binding domain"/>
    <property type="match status" value="1"/>
</dbReference>
<dbReference type="InterPro" id="IPR036860">
    <property type="entry name" value="SH2_dom_sf"/>
</dbReference>
<keyword evidence="10 13" id="KW-0804">Transcription</keyword>
<dbReference type="InterPro" id="IPR036535">
    <property type="entry name" value="STAT_N_sf"/>
</dbReference>